<feature type="domain" description="HTH lysR-type" evidence="5">
    <location>
        <begin position="5"/>
        <end position="62"/>
    </location>
</feature>
<dbReference type="Pfam" id="PF00126">
    <property type="entry name" value="HTH_1"/>
    <property type="match status" value="1"/>
</dbReference>
<evidence type="ECO:0000256" key="1">
    <source>
        <dbReference type="ARBA" id="ARBA00009437"/>
    </source>
</evidence>
<gene>
    <name evidence="6" type="ORF">E8K88_04655</name>
</gene>
<dbReference type="Pfam" id="PF03466">
    <property type="entry name" value="LysR_substrate"/>
    <property type="match status" value="1"/>
</dbReference>
<protein>
    <submittedName>
        <fullName evidence="6">LysR family transcriptional regulator</fullName>
    </submittedName>
</protein>
<reference evidence="6 7" key="1">
    <citation type="submission" date="2019-04" db="EMBL/GenBank/DDBJ databases">
        <title>Lampropedia sp YIM MLB12 draf genome.</title>
        <authorList>
            <person name="Wang Y.-X."/>
        </authorList>
    </citation>
    <scope>NUCLEOTIDE SEQUENCE [LARGE SCALE GENOMIC DNA]</scope>
    <source>
        <strain evidence="6 7">YIM MLB12</strain>
    </source>
</reference>
<dbReference type="InterPro" id="IPR058163">
    <property type="entry name" value="LysR-type_TF_proteobact-type"/>
</dbReference>
<dbReference type="FunFam" id="1.10.10.10:FF:000001">
    <property type="entry name" value="LysR family transcriptional regulator"/>
    <property type="match status" value="1"/>
</dbReference>
<dbReference type="InterPro" id="IPR036390">
    <property type="entry name" value="WH_DNA-bd_sf"/>
</dbReference>
<evidence type="ECO:0000256" key="3">
    <source>
        <dbReference type="ARBA" id="ARBA00023125"/>
    </source>
</evidence>
<dbReference type="OrthoDB" id="8705920at2"/>
<comment type="similarity">
    <text evidence="1">Belongs to the LysR transcriptional regulatory family.</text>
</comment>
<dbReference type="GO" id="GO:0003700">
    <property type="term" value="F:DNA-binding transcription factor activity"/>
    <property type="evidence" value="ECO:0007669"/>
    <property type="project" value="InterPro"/>
</dbReference>
<proteinExistence type="inferred from homology"/>
<dbReference type="AlphaFoldDB" id="A0A4S5BR80"/>
<evidence type="ECO:0000313" key="7">
    <source>
        <dbReference type="Proteomes" id="UP000306236"/>
    </source>
</evidence>
<dbReference type="PRINTS" id="PR00039">
    <property type="entry name" value="HTHLYSR"/>
</dbReference>
<dbReference type="Proteomes" id="UP000306236">
    <property type="component" value="Unassembled WGS sequence"/>
</dbReference>
<evidence type="ECO:0000256" key="2">
    <source>
        <dbReference type="ARBA" id="ARBA00023015"/>
    </source>
</evidence>
<name>A0A4S5BR80_9BURK</name>
<dbReference type="EMBL" id="SSWX01000004">
    <property type="protein sequence ID" value="THJ35284.1"/>
    <property type="molecule type" value="Genomic_DNA"/>
</dbReference>
<dbReference type="PANTHER" id="PTHR30537">
    <property type="entry name" value="HTH-TYPE TRANSCRIPTIONAL REGULATOR"/>
    <property type="match status" value="1"/>
</dbReference>
<accession>A0A4S5BR80</accession>
<dbReference type="CDD" id="cd08422">
    <property type="entry name" value="PBP2_CrgA_like"/>
    <property type="match status" value="1"/>
</dbReference>
<dbReference type="InterPro" id="IPR005119">
    <property type="entry name" value="LysR_subst-bd"/>
</dbReference>
<comment type="caution">
    <text evidence="6">The sequence shown here is derived from an EMBL/GenBank/DDBJ whole genome shotgun (WGS) entry which is preliminary data.</text>
</comment>
<sequence>MKQLPDLEAWAIFARVVQLGSFSKASQDLGVAQATISKAISRLEARLKTALFHRTSRQLTLTESGQIALERAERILLEGQTVEQEMTEQSSRLRGPIRITMPMSFGIACVAPLLPDFMREHPEVSLDIQFSDQQVDLVGNRLDLALRISQLQDSSLLARKLATVRILLVGSPAYFKQHGEPAHPSDLSEHQVMLYSQTGAAVPWRFSHADKGEATVFVPGMMLVNNAEALNPALEAGLGVALQPEFMVWQALRDGRLRTAMDDWQVSAIALHLVTPPSRSRPARVTALMDYLALRLSGAPWSYQA</sequence>
<evidence type="ECO:0000256" key="4">
    <source>
        <dbReference type="ARBA" id="ARBA00023163"/>
    </source>
</evidence>
<evidence type="ECO:0000259" key="5">
    <source>
        <dbReference type="PROSITE" id="PS50931"/>
    </source>
</evidence>
<dbReference type="GO" id="GO:0043565">
    <property type="term" value="F:sequence-specific DNA binding"/>
    <property type="evidence" value="ECO:0007669"/>
    <property type="project" value="TreeGrafter"/>
</dbReference>
<dbReference type="Gene3D" id="1.10.10.10">
    <property type="entry name" value="Winged helix-like DNA-binding domain superfamily/Winged helix DNA-binding domain"/>
    <property type="match status" value="1"/>
</dbReference>
<keyword evidence="4" id="KW-0804">Transcription</keyword>
<evidence type="ECO:0000313" key="6">
    <source>
        <dbReference type="EMBL" id="THJ35284.1"/>
    </source>
</evidence>
<dbReference type="SUPFAM" id="SSF46785">
    <property type="entry name" value="Winged helix' DNA-binding domain"/>
    <property type="match status" value="1"/>
</dbReference>
<dbReference type="RefSeq" id="WP_136405481.1">
    <property type="nucleotide sequence ID" value="NZ_SSWX01000004.1"/>
</dbReference>
<dbReference type="Gene3D" id="3.40.190.290">
    <property type="match status" value="1"/>
</dbReference>
<keyword evidence="7" id="KW-1185">Reference proteome</keyword>
<organism evidence="6 7">
    <name type="scientific">Lampropedia aestuarii</name>
    <dbReference type="NCBI Taxonomy" id="2562762"/>
    <lineage>
        <taxon>Bacteria</taxon>
        <taxon>Pseudomonadati</taxon>
        <taxon>Pseudomonadota</taxon>
        <taxon>Betaproteobacteria</taxon>
        <taxon>Burkholderiales</taxon>
        <taxon>Comamonadaceae</taxon>
        <taxon>Lampropedia</taxon>
    </lineage>
</organism>
<dbReference type="PANTHER" id="PTHR30537:SF5">
    <property type="entry name" value="HTH-TYPE TRANSCRIPTIONAL ACTIVATOR TTDR-RELATED"/>
    <property type="match status" value="1"/>
</dbReference>
<dbReference type="GO" id="GO:0006351">
    <property type="term" value="P:DNA-templated transcription"/>
    <property type="evidence" value="ECO:0007669"/>
    <property type="project" value="TreeGrafter"/>
</dbReference>
<keyword evidence="3" id="KW-0238">DNA-binding</keyword>
<keyword evidence="2" id="KW-0805">Transcription regulation</keyword>
<dbReference type="SUPFAM" id="SSF53850">
    <property type="entry name" value="Periplasmic binding protein-like II"/>
    <property type="match status" value="1"/>
</dbReference>
<dbReference type="InterPro" id="IPR000847">
    <property type="entry name" value="LysR_HTH_N"/>
</dbReference>
<dbReference type="InterPro" id="IPR036388">
    <property type="entry name" value="WH-like_DNA-bd_sf"/>
</dbReference>
<dbReference type="PROSITE" id="PS50931">
    <property type="entry name" value="HTH_LYSR"/>
    <property type="match status" value="1"/>
</dbReference>